<evidence type="ECO:0000313" key="1">
    <source>
        <dbReference type="EMBL" id="MET1488237.1"/>
    </source>
</evidence>
<proteinExistence type="predicted"/>
<dbReference type="InterPro" id="IPR036412">
    <property type="entry name" value="HAD-like_sf"/>
</dbReference>
<keyword evidence="2" id="KW-1185">Reference proteome</keyword>
<dbReference type="SFLD" id="SFLDG01129">
    <property type="entry name" value="C1.5:_HAD__Beta-PGM__Phosphata"/>
    <property type="match status" value="1"/>
</dbReference>
<dbReference type="CDD" id="cd02603">
    <property type="entry name" value="HAD_sEH-N_like"/>
    <property type="match status" value="1"/>
</dbReference>
<dbReference type="Gene3D" id="3.40.50.1000">
    <property type="entry name" value="HAD superfamily/HAD-like"/>
    <property type="match status" value="1"/>
</dbReference>
<dbReference type="EMBL" id="JBEWLZ010000001">
    <property type="protein sequence ID" value="MET1488237.1"/>
    <property type="molecule type" value="Genomic_DNA"/>
</dbReference>
<protein>
    <submittedName>
        <fullName evidence="1">HAD family phosphatase</fullName>
    </submittedName>
</protein>
<dbReference type="Pfam" id="PF00702">
    <property type="entry name" value="Hydrolase"/>
    <property type="match status" value="1"/>
</dbReference>
<dbReference type="NCBIfam" id="TIGR01509">
    <property type="entry name" value="HAD-SF-IA-v3"/>
    <property type="match status" value="1"/>
</dbReference>
<dbReference type="PANTHER" id="PTHR43611:SF3">
    <property type="entry name" value="FLAVIN MONONUCLEOTIDE HYDROLASE 1, CHLOROPLATIC"/>
    <property type="match status" value="1"/>
</dbReference>
<dbReference type="InterPro" id="IPR023214">
    <property type="entry name" value="HAD_sf"/>
</dbReference>
<dbReference type="PRINTS" id="PR00413">
    <property type="entry name" value="HADHALOGNASE"/>
</dbReference>
<evidence type="ECO:0000313" key="2">
    <source>
        <dbReference type="Proteomes" id="UP001548590"/>
    </source>
</evidence>
<dbReference type="RefSeq" id="WP_345926168.1">
    <property type="nucleotide sequence ID" value="NZ_JBDIVF010000003.1"/>
</dbReference>
<accession>A0ABV2CL55</accession>
<dbReference type="PANTHER" id="PTHR43611">
    <property type="entry name" value="ALPHA-D-GLUCOSE 1-PHOSPHATE PHOSPHATASE"/>
    <property type="match status" value="1"/>
</dbReference>
<dbReference type="SUPFAM" id="SSF56784">
    <property type="entry name" value="HAD-like"/>
    <property type="match status" value="1"/>
</dbReference>
<organism evidence="1 2">
    <name type="scientific">Uliginosibacterium paludis</name>
    <dbReference type="NCBI Taxonomy" id="1615952"/>
    <lineage>
        <taxon>Bacteria</taxon>
        <taxon>Pseudomonadati</taxon>
        <taxon>Pseudomonadota</taxon>
        <taxon>Betaproteobacteria</taxon>
        <taxon>Rhodocyclales</taxon>
        <taxon>Zoogloeaceae</taxon>
        <taxon>Uliginosibacterium</taxon>
    </lineage>
</organism>
<dbReference type="SFLD" id="SFLDS00003">
    <property type="entry name" value="Haloacid_Dehalogenase"/>
    <property type="match status" value="1"/>
</dbReference>
<dbReference type="InterPro" id="IPR006439">
    <property type="entry name" value="HAD-SF_hydro_IA"/>
</dbReference>
<reference evidence="1 2" key="1">
    <citation type="submission" date="2024-07" db="EMBL/GenBank/DDBJ databases">
        <title>Uliginosibacterium paludis KCTC:42655.</title>
        <authorList>
            <person name="Kim M.K."/>
        </authorList>
    </citation>
    <scope>NUCLEOTIDE SEQUENCE [LARGE SCALE GENOMIC DNA]</scope>
    <source>
        <strain evidence="1 2">KCTC 42655</strain>
    </source>
</reference>
<gene>
    <name evidence="1" type="ORF">ABVT11_00245</name>
</gene>
<name>A0ABV2CL55_9RHOO</name>
<comment type="caution">
    <text evidence="1">The sequence shown here is derived from an EMBL/GenBank/DDBJ whole genome shotgun (WGS) entry which is preliminary data.</text>
</comment>
<dbReference type="Proteomes" id="UP001548590">
    <property type="component" value="Unassembled WGS sequence"/>
</dbReference>
<sequence length="201" mass="22921">MINTIVFDLGNVLIPWEPRWLFRKLLADEAAIDRFLQDVDFNHWNAAHDAGQPFAVGIETHGAKFPHYRHLLQAYYDRWEESVAPAFEESVALLHELKAAGLRVLALTNFSSETFPRARRLYDFLGEFEGIVVSGDEGVIKPDPAIYELLFQRYGVKPEQAVFIDDSAANVEASRRLGMRAIHFTAPHLLRQHLRELGLPV</sequence>